<keyword evidence="4" id="KW-1185">Reference proteome</keyword>
<feature type="compositionally biased region" description="Low complexity" evidence="1">
    <location>
        <begin position="132"/>
        <end position="146"/>
    </location>
</feature>
<feature type="compositionally biased region" description="Low complexity" evidence="1">
    <location>
        <begin position="98"/>
        <end position="107"/>
    </location>
</feature>
<dbReference type="EMBL" id="JARYGX010000023">
    <property type="protein sequence ID" value="MDH7453909.1"/>
    <property type="molecule type" value="Genomic_DNA"/>
</dbReference>
<gene>
    <name evidence="3" type="ORF">QF205_12655</name>
</gene>
<dbReference type="Proteomes" id="UP001160550">
    <property type="component" value="Unassembled WGS sequence"/>
</dbReference>
<keyword evidence="2" id="KW-1133">Transmembrane helix</keyword>
<name>A0ABT6MU06_9GAMM</name>
<dbReference type="RefSeq" id="WP_280943117.1">
    <property type="nucleotide sequence ID" value="NZ_JARYGX010000023.1"/>
</dbReference>
<proteinExistence type="predicted"/>
<reference evidence="3" key="2">
    <citation type="submission" date="2023-04" db="EMBL/GenBank/DDBJ databases">
        <authorList>
            <person name="Sun J.-Q."/>
        </authorList>
    </citation>
    <scope>NUCLEOTIDE SEQUENCE</scope>
    <source>
        <strain evidence="3">CC-YY355</strain>
    </source>
</reference>
<evidence type="ECO:0000256" key="2">
    <source>
        <dbReference type="SAM" id="Phobius"/>
    </source>
</evidence>
<evidence type="ECO:0000313" key="3">
    <source>
        <dbReference type="EMBL" id="MDH7453909.1"/>
    </source>
</evidence>
<evidence type="ECO:0000256" key="1">
    <source>
        <dbReference type="SAM" id="MobiDB-lite"/>
    </source>
</evidence>
<comment type="caution">
    <text evidence="3">The sequence shown here is derived from an EMBL/GenBank/DDBJ whole genome shotgun (WGS) entry which is preliminary data.</text>
</comment>
<evidence type="ECO:0000313" key="4">
    <source>
        <dbReference type="Proteomes" id="UP001160550"/>
    </source>
</evidence>
<feature type="compositionally biased region" description="Pro residues" evidence="1">
    <location>
        <begin position="68"/>
        <end position="86"/>
    </location>
</feature>
<feature type="transmembrane region" description="Helical" evidence="2">
    <location>
        <begin position="20"/>
        <end position="40"/>
    </location>
</feature>
<keyword evidence="2" id="KW-0812">Transmembrane</keyword>
<feature type="region of interest" description="Disordered" evidence="1">
    <location>
        <begin position="63"/>
        <end position="195"/>
    </location>
</feature>
<organism evidence="3 4">
    <name type="scientific">Luteimonas composti</name>
    <dbReference type="NCBI Taxonomy" id="398257"/>
    <lineage>
        <taxon>Bacteria</taxon>
        <taxon>Pseudomonadati</taxon>
        <taxon>Pseudomonadota</taxon>
        <taxon>Gammaproteobacteria</taxon>
        <taxon>Lysobacterales</taxon>
        <taxon>Lysobacteraceae</taxon>
        <taxon>Luteimonas</taxon>
    </lineage>
</organism>
<reference evidence="3" key="1">
    <citation type="journal article" date="2007" name="Int. J. Syst. Evol. Microbiol.">
        <title>Luteimonas composti sp. nov., a moderately thermophilic bacterium isolated from food waste.</title>
        <authorList>
            <person name="Young C.C."/>
            <person name="Kampfer P."/>
            <person name="Chen W.M."/>
            <person name="Yen W.S."/>
            <person name="Arun A.B."/>
            <person name="Lai W.A."/>
            <person name="Shen F.T."/>
            <person name="Rekha P.D."/>
            <person name="Lin K.Y."/>
            <person name="Chou J.H."/>
        </authorList>
    </citation>
    <scope>NUCLEOTIDE SEQUENCE</scope>
    <source>
        <strain evidence="3">CC-YY355</strain>
    </source>
</reference>
<sequence>MNEAPRPAGASIHSRIDRLQHWAALLLSVLFHLACLVLAWRAPPMTMDRPQGASAGSVTLVDFIGDAPPQPVPSPLPPATPEPPADAPRAAARVESTPVPVAAAPVALPQPDPVQVPPSPRRPARPSPTPQPQAAAAPRPSAPASRRPGHRYGQPPGMLPRETAPVHQGPDMGIGTQPSRRRDNPSSQPSVDAGGYQVYYDLASERRLREWRDRGMTEVFIPLPGTRDLMVCPLETALRRESGPCRLLPPDSPELERIGDARQVINMHQVYRRGELVWRGPRPYR</sequence>
<feature type="compositionally biased region" description="Pro residues" evidence="1">
    <location>
        <begin position="108"/>
        <end position="131"/>
    </location>
</feature>
<protein>
    <submittedName>
        <fullName evidence="3">Type II toxin-antitoxin system RelE/ParE family toxin</fullName>
    </submittedName>
</protein>
<keyword evidence="2" id="KW-0472">Membrane</keyword>
<accession>A0ABT6MU06</accession>